<dbReference type="Pfam" id="PF01458">
    <property type="entry name" value="SUFBD_core"/>
    <property type="match status" value="1"/>
</dbReference>
<dbReference type="AlphaFoldDB" id="A0A095WWX8"/>
<dbReference type="eggNOG" id="COG0719">
    <property type="taxonomic scope" value="Bacteria"/>
</dbReference>
<dbReference type="InterPro" id="IPR000825">
    <property type="entry name" value="SUF_FeS_clus_asmbl_SufBD_core"/>
</dbReference>
<evidence type="ECO:0000313" key="4">
    <source>
        <dbReference type="EMBL" id="KGE03104.1"/>
    </source>
</evidence>
<evidence type="ECO:0000256" key="1">
    <source>
        <dbReference type="ARBA" id="ARBA00043967"/>
    </source>
</evidence>
<dbReference type="Pfam" id="PF19295">
    <property type="entry name" value="SufBD_N"/>
    <property type="match status" value="1"/>
</dbReference>
<name>A0A095WWX8_9GAMM</name>
<dbReference type="InterPro" id="IPR011542">
    <property type="entry name" value="SUF_FeS_clus_asmbl_SufD"/>
</dbReference>
<dbReference type="PANTHER" id="PTHR43575:SF1">
    <property type="entry name" value="PROTEIN ABCI7, CHLOROPLASTIC"/>
    <property type="match status" value="1"/>
</dbReference>
<dbReference type="RefSeq" id="WP_035514689.1">
    <property type="nucleotide sequence ID" value="NZ_KN234750.1"/>
</dbReference>
<comment type="caution">
    <text evidence="4">The sequence shown here is derived from an EMBL/GenBank/DDBJ whole genome shotgun (WGS) entry which is preliminary data.</text>
</comment>
<keyword evidence="5" id="KW-1185">Reference proteome</keyword>
<dbReference type="EMBL" id="AUVB01000070">
    <property type="protein sequence ID" value="KGE03104.1"/>
    <property type="molecule type" value="Genomic_DNA"/>
</dbReference>
<dbReference type="Proteomes" id="UP000029640">
    <property type="component" value="Unassembled WGS sequence"/>
</dbReference>
<dbReference type="InterPro" id="IPR037284">
    <property type="entry name" value="SUF_FeS_clus_asmbl_SufBD_sf"/>
</dbReference>
<comment type="similarity">
    <text evidence="1">Belongs to the iron-sulfur cluster assembly SufBD family.</text>
</comment>
<dbReference type="GO" id="GO:0016226">
    <property type="term" value="P:iron-sulfur cluster assembly"/>
    <property type="evidence" value="ECO:0007669"/>
    <property type="project" value="InterPro"/>
</dbReference>
<dbReference type="SUPFAM" id="SSF101960">
    <property type="entry name" value="Stabilizer of iron transporter SufD"/>
    <property type="match status" value="1"/>
</dbReference>
<dbReference type="NCBIfam" id="TIGR01981">
    <property type="entry name" value="sufD"/>
    <property type="match status" value="1"/>
</dbReference>
<dbReference type="STRING" id="1265313.HRUBRA_02336"/>
<dbReference type="InterPro" id="IPR055346">
    <property type="entry name" value="Fe-S_cluster_assembly_SufBD"/>
</dbReference>
<evidence type="ECO:0000313" key="5">
    <source>
        <dbReference type="Proteomes" id="UP000029640"/>
    </source>
</evidence>
<feature type="domain" description="SUF system FeS cluster assembly SufBD core" evidence="2">
    <location>
        <begin position="170"/>
        <end position="397"/>
    </location>
</feature>
<sequence length="433" mass="46209">MGSMHETLAAGAAAAPAWLTPARDAARQAWKTTPLPTRKTEQWKYTSIAPLEQDFGPGQPVALDRAAVDGLLPDIGALRLVFVNGHFAPALSSDKLPEGLELVRFAEADDSQAARIREHLGSALPAGGHPFATLNGAALGDGLFLAVAPGASIHEPLQLAWLTAGDGEPFTVTPRLLLLAGENSCLSVVEHFADAGGSAPSFSNAVTELLLAPGATVNHYRLNLEQGHALHIGGVHARLDRDATLNSFCLGLGADLKRLDLVVNLAGPGAHAELDGIYLPRGDEHVDYHTCLEHAVPHCTSLETFRGVIGDRARAVFNGRIHIHPQAQKTRAELSNKNLLTSADAEVNSKPELEIYADDVQCAHGATVAQLDTLALHYLRSRGVSRAEAEVMLSFGFVNEVLESARLEPLRDALRPLLASRFARDPSLMRHLA</sequence>
<protein>
    <submittedName>
        <fullName evidence="4">Iron-sulfur cluster assembly protein SufD</fullName>
    </submittedName>
</protein>
<dbReference type="HOGENOM" id="CLU_026231_5_2_6"/>
<dbReference type="InterPro" id="IPR045595">
    <property type="entry name" value="SufBD_N"/>
</dbReference>
<reference evidence="4 5" key="1">
    <citation type="journal article" date="2014" name="Genome Announc.">
        <title>Genome Sequence of Gammaproteobacterial Pseudohaliea rubra Type Strain DSM 19751, Isolated from Coastal Seawater of the Mediterranean Sea.</title>
        <authorList>
            <person name="Spring S."/>
            <person name="Fiebig A."/>
            <person name="Riedel T."/>
            <person name="Goker M."/>
            <person name="Klenk H.P."/>
        </authorList>
    </citation>
    <scope>NUCLEOTIDE SEQUENCE [LARGE SCALE GENOMIC DNA]</scope>
    <source>
        <strain evidence="4 5">DSM 19751</strain>
    </source>
</reference>
<gene>
    <name evidence="4" type="ORF">HRUBRA_02336</name>
</gene>
<dbReference type="OrthoDB" id="9768262at2"/>
<dbReference type="PANTHER" id="PTHR43575">
    <property type="entry name" value="PROTEIN ABCI7, CHLOROPLASTIC"/>
    <property type="match status" value="1"/>
</dbReference>
<evidence type="ECO:0000259" key="3">
    <source>
        <dbReference type="Pfam" id="PF19295"/>
    </source>
</evidence>
<feature type="domain" description="SUF system FeS cluster assembly SufBD N-terminal" evidence="3">
    <location>
        <begin position="16"/>
        <end position="159"/>
    </location>
</feature>
<dbReference type="PATRIC" id="fig|1265313.6.peg.2307"/>
<organism evidence="4 5">
    <name type="scientific">Pseudohaliea rubra DSM 19751</name>
    <dbReference type="NCBI Taxonomy" id="1265313"/>
    <lineage>
        <taxon>Bacteria</taxon>
        <taxon>Pseudomonadati</taxon>
        <taxon>Pseudomonadota</taxon>
        <taxon>Gammaproteobacteria</taxon>
        <taxon>Cellvibrionales</taxon>
        <taxon>Halieaceae</taxon>
        <taxon>Pseudohaliea</taxon>
    </lineage>
</organism>
<accession>A0A095WWX8</accession>
<evidence type="ECO:0000259" key="2">
    <source>
        <dbReference type="Pfam" id="PF01458"/>
    </source>
</evidence>
<proteinExistence type="inferred from homology"/>